<dbReference type="InterPro" id="IPR011014">
    <property type="entry name" value="MscS_channel_TM-2"/>
</dbReference>
<feature type="transmembrane region" description="Helical" evidence="7">
    <location>
        <begin position="150"/>
        <end position="172"/>
    </location>
</feature>
<evidence type="ECO:0000256" key="2">
    <source>
        <dbReference type="ARBA" id="ARBA00008017"/>
    </source>
</evidence>
<dbReference type="Proteomes" id="UP001220064">
    <property type="component" value="Chromosome"/>
</dbReference>
<gene>
    <name evidence="10" type="primary">ybiO</name>
    <name evidence="10" type="ORF">CMASS_08085</name>
</gene>
<evidence type="ECO:0000256" key="3">
    <source>
        <dbReference type="ARBA" id="ARBA00022475"/>
    </source>
</evidence>
<dbReference type="InterPro" id="IPR045276">
    <property type="entry name" value="YbiO_bact"/>
</dbReference>
<name>A0ABY7UAI1_9CORY</name>
<evidence type="ECO:0000256" key="5">
    <source>
        <dbReference type="ARBA" id="ARBA00022989"/>
    </source>
</evidence>
<comment type="subcellular location">
    <subcellularLocation>
        <location evidence="1">Cell membrane</location>
        <topology evidence="1">Multi-pass membrane protein</topology>
    </subcellularLocation>
</comment>
<feature type="domain" description="Mechanosensitive ion channel transmembrane helices 2/3" evidence="9">
    <location>
        <begin position="130"/>
        <end position="169"/>
    </location>
</feature>
<dbReference type="InterPro" id="IPR011066">
    <property type="entry name" value="MscS_channel_C_sf"/>
</dbReference>
<dbReference type="InterPro" id="IPR049142">
    <property type="entry name" value="MS_channel_1st"/>
</dbReference>
<keyword evidence="3" id="KW-1003">Cell membrane</keyword>
<dbReference type="InterPro" id="IPR010920">
    <property type="entry name" value="LSM_dom_sf"/>
</dbReference>
<evidence type="ECO:0000313" key="11">
    <source>
        <dbReference type="Proteomes" id="UP001220064"/>
    </source>
</evidence>
<feature type="transmembrane region" description="Helical" evidence="7">
    <location>
        <begin position="45"/>
        <end position="66"/>
    </location>
</feature>
<evidence type="ECO:0000256" key="7">
    <source>
        <dbReference type="SAM" id="Phobius"/>
    </source>
</evidence>
<comment type="similarity">
    <text evidence="2">Belongs to the MscS (TC 1.A.23) family.</text>
</comment>
<dbReference type="InterPro" id="IPR006685">
    <property type="entry name" value="MscS_channel_2nd"/>
</dbReference>
<keyword evidence="6 7" id="KW-0472">Membrane</keyword>
<accession>A0ABY7UAI1</accession>
<dbReference type="RefSeq" id="WP_022863721.1">
    <property type="nucleotide sequence ID" value="NZ_ATVG01000015.1"/>
</dbReference>
<proteinExistence type="inferred from homology"/>
<dbReference type="SUPFAM" id="SSF82689">
    <property type="entry name" value="Mechanosensitive channel protein MscS (YggB), C-terminal domain"/>
    <property type="match status" value="1"/>
</dbReference>
<dbReference type="InterPro" id="IPR023408">
    <property type="entry name" value="MscS_beta-dom_sf"/>
</dbReference>
<dbReference type="Gene3D" id="1.10.287.1260">
    <property type="match status" value="1"/>
</dbReference>
<organism evidence="10 11">
    <name type="scientific">Corynebacterium massiliense DSM 45435</name>
    <dbReference type="NCBI Taxonomy" id="1121364"/>
    <lineage>
        <taxon>Bacteria</taxon>
        <taxon>Bacillati</taxon>
        <taxon>Actinomycetota</taxon>
        <taxon>Actinomycetes</taxon>
        <taxon>Mycobacteriales</taxon>
        <taxon>Corynebacteriaceae</taxon>
        <taxon>Corynebacterium</taxon>
    </lineage>
</organism>
<feature type="domain" description="Mechanosensitive ion channel MscS" evidence="8">
    <location>
        <begin position="171"/>
        <end position="235"/>
    </location>
</feature>
<sequence>MFDTFLAANLAAAAPGGGGSAADAAGDAVDNVTEWWQDEHMQQWLIARPLKILLVIVLAVIAQWVCRRIINKLAAKARTAPKPNLRRPTPASARGEAREQAAEMSALDKAKEARRQSRITTLAGVGRSAVAIVVWTITGLIILQTLTINIAPLIASAGVVGVALGFGAQSLVKDFLSGIFMLIEDQYGIGDVVQLEDGIIGEVEDITLRVTKVRDIDGTLWTVRNGDIMSVGNFSDQYAICRLQIPVGLSNNATDAWEVIDRAIHEAVRDPAIRGDVLAEPVLDGISEWEPDHISYRISIKTMPGQQWHVQRHSQVHVLNAMQDAGIRVPYPHGMGAAQYVANEKKED</sequence>
<evidence type="ECO:0000313" key="10">
    <source>
        <dbReference type="EMBL" id="WCZ33045.1"/>
    </source>
</evidence>
<evidence type="ECO:0000256" key="4">
    <source>
        <dbReference type="ARBA" id="ARBA00022692"/>
    </source>
</evidence>
<dbReference type="PANTHER" id="PTHR30460">
    <property type="entry name" value="MODERATE CONDUCTANCE MECHANOSENSITIVE CHANNEL YBIO"/>
    <property type="match status" value="1"/>
</dbReference>
<evidence type="ECO:0000259" key="8">
    <source>
        <dbReference type="Pfam" id="PF00924"/>
    </source>
</evidence>
<keyword evidence="11" id="KW-1185">Reference proteome</keyword>
<keyword evidence="4 7" id="KW-0812">Transmembrane</keyword>
<dbReference type="Pfam" id="PF21088">
    <property type="entry name" value="MS_channel_1st"/>
    <property type="match status" value="1"/>
</dbReference>
<reference evidence="10 11" key="1">
    <citation type="submission" date="2020-10" db="EMBL/GenBank/DDBJ databases">
        <title>Complete genome sequence of Corynebacterium massiliense DSM 45435, type strain of Corynebacterium massiliense.</title>
        <authorList>
            <person name="Busche T."/>
            <person name="Kalinowski J."/>
            <person name="Ruckert C."/>
        </authorList>
    </citation>
    <scope>NUCLEOTIDE SEQUENCE [LARGE SCALE GENOMIC DNA]</scope>
    <source>
        <strain evidence="10 11">DSM 45435</strain>
    </source>
</reference>
<dbReference type="Pfam" id="PF00924">
    <property type="entry name" value="MS_channel_2nd"/>
    <property type="match status" value="1"/>
</dbReference>
<feature type="transmembrane region" description="Helical" evidence="7">
    <location>
        <begin position="119"/>
        <end position="144"/>
    </location>
</feature>
<dbReference type="PANTHER" id="PTHR30460:SF0">
    <property type="entry name" value="MODERATE CONDUCTANCE MECHANOSENSITIVE CHANNEL YBIO"/>
    <property type="match status" value="1"/>
</dbReference>
<evidence type="ECO:0000259" key="9">
    <source>
        <dbReference type="Pfam" id="PF21088"/>
    </source>
</evidence>
<protein>
    <submittedName>
        <fullName evidence="10">Moderate conductance mechanosensitive channel YbiO</fullName>
    </submittedName>
</protein>
<dbReference type="SUPFAM" id="SSF82861">
    <property type="entry name" value="Mechanosensitive channel protein MscS (YggB), transmembrane region"/>
    <property type="match status" value="1"/>
</dbReference>
<evidence type="ECO:0000256" key="1">
    <source>
        <dbReference type="ARBA" id="ARBA00004651"/>
    </source>
</evidence>
<dbReference type="Gene3D" id="2.30.30.60">
    <property type="match status" value="1"/>
</dbReference>
<evidence type="ECO:0000256" key="6">
    <source>
        <dbReference type="ARBA" id="ARBA00023136"/>
    </source>
</evidence>
<dbReference type="SUPFAM" id="SSF50182">
    <property type="entry name" value="Sm-like ribonucleoproteins"/>
    <property type="match status" value="1"/>
</dbReference>
<keyword evidence="5 7" id="KW-1133">Transmembrane helix</keyword>
<dbReference type="EMBL" id="CP063189">
    <property type="protein sequence ID" value="WCZ33045.1"/>
    <property type="molecule type" value="Genomic_DNA"/>
</dbReference>
<dbReference type="Gene3D" id="3.30.70.100">
    <property type="match status" value="1"/>
</dbReference>